<name>H2ARG8_KAZAF</name>
<protein>
    <submittedName>
        <fullName evidence="2">Uncharacterized protein</fullName>
    </submittedName>
</protein>
<dbReference type="AlphaFoldDB" id="H2ARG8"/>
<feature type="transmembrane region" description="Helical" evidence="1">
    <location>
        <begin position="12"/>
        <end position="29"/>
    </location>
</feature>
<reference evidence="2 3" key="1">
    <citation type="journal article" date="2011" name="Proc. Natl. Acad. Sci. U.S.A.">
        <title>Evolutionary erosion of yeast sex chromosomes by mating-type switching accidents.</title>
        <authorList>
            <person name="Gordon J.L."/>
            <person name="Armisen D."/>
            <person name="Proux-Wera E."/>
            <person name="Oheigeartaigh S.S."/>
            <person name="Byrne K.P."/>
            <person name="Wolfe K.H."/>
        </authorList>
    </citation>
    <scope>NUCLEOTIDE SEQUENCE [LARGE SCALE GENOMIC DNA]</scope>
    <source>
        <strain evidence="3">ATCC 22294 / BCRC 22015 / CBS 2517 / CECT 1963 / NBRC 1671 / NRRL Y-8276</strain>
    </source>
</reference>
<proteinExistence type="predicted"/>
<dbReference type="RefSeq" id="XP_003956103.1">
    <property type="nucleotide sequence ID" value="XM_003956054.1"/>
</dbReference>
<dbReference type="HOGENOM" id="CLU_844846_0_0_1"/>
<keyword evidence="3" id="KW-1185">Reference proteome</keyword>
<dbReference type="EMBL" id="HE650822">
    <property type="protein sequence ID" value="CCF56968.1"/>
    <property type="molecule type" value="Genomic_DNA"/>
</dbReference>
<keyword evidence="1" id="KW-0472">Membrane</keyword>
<evidence type="ECO:0000256" key="1">
    <source>
        <dbReference type="SAM" id="Phobius"/>
    </source>
</evidence>
<keyword evidence="1" id="KW-0812">Transmembrane</keyword>
<dbReference type="KEGG" id="kaf:KAFR_0B06710"/>
<evidence type="ECO:0000313" key="2">
    <source>
        <dbReference type="EMBL" id="CCF56968.1"/>
    </source>
</evidence>
<evidence type="ECO:0000313" key="3">
    <source>
        <dbReference type="Proteomes" id="UP000005220"/>
    </source>
</evidence>
<organism evidence="2 3">
    <name type="scientific">Kazachstania africana (strain ATCC 22294 / BCRC 22015 / CBS 2517 / CECT 1963 / NBRC 1671 / NRRL Y-8276)</name>
    <name type="common">Yeast</name>
    <name type="synonym">Kluyveromyces africanus</name>
    <dbReference type="NCBI Taxonomy" id="1071382"/>
    <lineage>
        <taxon>Eukaryota</taxon>
        <taxon>Fungi</taxon>
        <taxon>Dikarya</taxon>
        <taxon>Ascomycota</taxon>
        <taxon>Saccharomycotina</taxon>
        <taxon>Saccharomycetes</taxon>
        <taxon>Saccharomycetales</taxon>
        <taxon>Saccharomycetaceae</taxon>
        <taxon>Kazachstania</taxon>
    </lineage>
</organism>
<accession>H2ARG8</accession>
<gene>
    <name evidence="2" type="primary">KAFR0B06710</name>
    <name evidence="2" type="ORF">KAFR_0B06710</name>
</gene>
<dbReference type="GeneID" id="13884850"/>
<dbReference type="InParanoid" id="H2ARG8"/>
<keyword evidence="1" id="KW-1133">Transmembrane helix</keyword>
<sequence length="329" mass="35603">MENTRGCLIRSNLRALMVLVAITAVALGFKRFIKLATWAGITLLGDRAGGRARVTWALATNGAYQILDIIEDCTTADGKKVDRVECTRSILTSVAAVGFTLATKHDTGSWWKRSTDGTGAMPVAAAYLNALSHSTGVMSVDVDAAWAEEMGLNTHDLGHNVSVVMTPQAISSGADTPFMPIKMSIHQEVGNMTFAHIVRTNLTLSSVAMADVSTLVKRNGFNGYQGTSGHEIFVETQSYGAVAKWDDVVNWMQNGDRDALLLQLTVNSRAGMISAVAETCLYEHTPQTVHDNGCWVAWTKPETGYFPVEDFADMGFCETYSNTVCSSEE</sequence>
<dbReference type="Proteomes" id="UP000005220">
    <property type="component" value="Chromosome 2"/>
</dbReference>